<dbReference type="InterPro" id="IPR033747">
    <property type="entry name" value="PurE_ClassI"/>
</dbReference>
<dbReference type="GO" id="GO:0006189">
    <property type="term" value="P:'de novo' IMP biosynthetic process"/>
    <property type="evidence" value="ECO:0007669"/>
    <property type="project" value="UniProtKB-UniRule"/>
</dbReference>
<dbReference type="Gene3D" id="3.40.50.1970">
    <property type="match status" value="1"/>
</dbReference>
<dbReference type="SMART" id="SM01001">
    <property type="entry name" value="AIRC"/>
    <property type="match status" value="1"/>
</dbReference>
<evidence type="ECO:0000313" key="8">
    <source>
        <dbReference type="Proteomes" id="UP000179266"/>
    </source>
</evidence>
<feature type="domain" description="PurE" evidence="6">
    <location>
        <begin position="4"/>
        <end position="155"/>
    </location>
</feature>
<dbReference type="PANTHER" id="PTHR23046">
    <property type="entry name" value="PHOSPHORIBOSYLAMINOIMIDAZOLE CARBOXYLASE CATALYTIC SUBUNIT"/>
    <property type="match status" value="1"/>
</dbReference>
<dbReference type="EMBL" id="MGDD01000099">
    <property type="protein sequence ID" value="OGL47081.1"/>
    <property type="molecule type" value="Genomic_DNA"/>
</dbReference>
<feature type="binding site" evidence="3 5">
    <location>
        <position position="42"/>
    </location>
    <ligand>
        <name>substrate</name>
    </ligand>
</feature>
<evidence type="ECO:0000313" key="7">
    <source>
        <dbReference type="EMBL" id="OGL47081.1"/>
    </source>
</evidence>
<evidence type="ECO:0000256" key="5">
    <source>
        <dbReference type="PIRSR" id="PIRSR001338-1"/>
    </source>
</evidence>
<dbReference type="NCBIfam" id="TIGR01162">
    <property type="entry name" value="purE"/>
    <property type="match status" value="1"/>
</dbReference>
<dbReference type="GO" id="GO:0034023">
    <property type="term" value="F:5-(carboxyamino)imidazole ribonucleotide mutase activity"/>
    <property type="evidence" value="ECO:0007669"/>
    <property type="project" value="UniProtKB-UniRule"/>
</dbReference>
<evidence type="ECO:0000256" key="3">
    <source>
        <dbReference type="HAMAP-Rule" id="MF_01929"/>
    </source>
</evidence>
<name>A0A1F7S047_9BACT</name>
<protein>
    <recommendedName>
        <fullName evidence="3 4">N5-carboxyaminoimidazole ribonucleotide mutase</fullName>
        <shortName evidence="3 4">N5-CAIR mutase</shortName>
        <ecNumber evidence="3 4">5.4.99.18</ecNumber>
    </recommendedName>
    <alternativeName>
        <fullName evidence="3">5-(carboxyamino)imidazole ribonucleotide mutase</fullName>
    </alternativeName>
</protein>
<gene>
    <name evidence="3" type="primary">purE</name>
    <name evidence="7" type="ORF">A2161_00005</name>
</gene>
<organism evidence="7 8">
    <name type="scientific">Candidatus Schekmanbacteria bacterium RBG_13_48_7</name>
    <dbReference type="NCBI Taxonomy" id="1817878"/>
    <lineage>
        <taxon>Bacteria</taxon>
        <taxon>Candidatus Schekmaniibacteriota</taxon>
    </lineage>
</organism>
<proteinExistence type="inferred from homology"/>
<sequence>MCKISISILMGSDSDKDIMLESANILKTFDVGFDISVTSAHRSPNRTRQIVKQKEQQGTKIFIVGAGRAAHLPGVIAAETCLPVIGIPIETSPFNGLDSLLSIVQMPGGVPVATMATGKTGAKNAALLAIQILALSDDSLKDRLKKYKNELEKSVVTKANSIEKLSWQPE</sequence>
<dbReference type="Pfam" id="PF00731">
    <property type="entry name" value="AIRC"/>
    <property type="match status" value="1"/>
</dbReference>
<evidence type="ECO:0000256" key="4">
    <source>
        <dbReference type="PIRNR" id="PIRNR001338"/>
    </source>
</evidence>
<keyword evidence="2 3" id="KW-0413">Isomerase</keyword>
<dbReference type="AlphaFoldDB" id="A0A1F7S047"/>
<dbReference type="InterPro" id="IPR024694">
    <property type="entry name" value="PurE_prokaryotes"/>
</dbReference>
<dbReference type="Proteomes" id="UP000179266">
    <property type="component" value="Unassembled WGS sequence"/>
</dbReference>
<evidence type="ECO:0000256" key="2">
    <source>
        <dbReference type="ARBA" id="ARBA00023235"/>
    </source>
</evidence>
<keyword evidence="1 3" id="KW-0658">Purine biosynthesis</keyword>
<dbReference type="SUPFAM" id="SSF52255">
    <property type="entry name" value="N5-CAIR mutase (phosphoribosylaminoimidazole carboxylase, PurE)"/>
    <property type="match status" value="1"/>
</dbReference>
<comment type="pathway">
    <text evidence="3 4">Purine metabolism; IMP biosynthesis via de novo pathway; 5-amino-1-(5-phospho-D-ribosyl)imidazole-4-carboxylate from 5-amino-1-(5-phospho-D-ribosyl)imidazole (N5-CAIR route): step 2/2.</text>
</comment>
<dbReference type="InterPro" id="IPR000031">
    <property type="entry name" value="PurE_dom"/>
</dbReference>
<dbReference type="EC" id="5.4.99.18" evidence="3 4"/>
<evidence type="ECO:0000256" key="1">
    <source>
        <dbReference type="ARBA" id="ARBA00022755"/>
    </source>
</evidence>
<comment type="catalytic activity">
    <reaction evidence="3 4">
        <text>5-carboxyamino-1-(5-phospho-D-ribosyl)imidazole + H(+) = 5-amino-1-(5-phospho-D-ribosyl)imidazole-4-carboxylate</text>
        <dbReference type="Rhea" id="RHEA:13193"/>
        <dbReference type="ChEBI" id="CHEBI:15378"/>
        <dbReference type="ChEBI" id="CHEBI:58730"/>
        <dbReference type="ChEBI" id="CHEBI:77657"/>
        <dbReference type="EC" id="5.4.99.18"/>
    </reaction>
</comment>
<feature type="binding site" evidence="3 5">
    <location>
        <position position="12"/>
    </location>
    <ligand>
        <name>substrate</name>
    </ligand>
</feature>
<dbReference type="PANTHER" id="PTHR23046:SF2">
    <property type="entry name" value="PHOSPHORIBOSYLAMINOIMIDAZOLE CARBOXYLASE"/>
    <property type="match status" value="1"/>
</dbReference>
<comment type="function">
    <text evidence="3 4">Catalyzes the conversion of N5-carboxyaminoimidazole ribonucleotide (N5-CAIR) to 4-carboxy-5-aminoimidazole ribonucleotide (CAIR).</text>
</comment>
<comment type="similarity">
    <text evidence="3">Belongs to the AIR carboxylase family. Class I subfamily.</text>
</comment>
<accession>A0A1F7S047</accession>
<dbReference type="HAMAP" id="MF_01929">
    <property type="entry name" value="PurE_classI"/>
    <property type="match status" value="1"/>
</dbReference>
<dbReference type="UniPathway" id="UPA00074">
    <property type="reaction ID" value="UER00943"/>
</dbReference>
<evidence type="ECO:0000259" key="6">
    <source>
        <dbReference type="SMART" id="SM01001"/>
    </source>
</evidence>
<feature type="binding site" evidence="3 5">
    <location>
        <position position="15"/>
    </location>
    <ligand>
        <name>substrate</name>
    </ligand>
</feature>
<comment type="caution">
    <text evidence="7">The sequence shown here is derived from an EMBL/GenBank/DDBJ whole genome shotgun (WGS) entry which is preliminary data.</text>
</comment>
<dbReference type="PIRSF" id="PIRSF001338">
    <property type="entry name" value="AIR_carboxylase"/>
    <property type="match status" value="1"/>
</dbReference>
<reference evidence="7 8" key="1">
    <citation type="journal article" date="2016" name="Nat. Commun.">
        <title>Thousands of microbial genomes shed light on interconnected biogeochemical processes in an aquifer system.</title>
        <authorList>
            <person name="Anantharaman K."/>
            <person name="Brown C.T."/>
            <person name="Hug L.A."/>
            <person name="Sharon I."/>
            <person name="Castelle C.J."/>
            <person name="Probst A.J."/>
            <person name="Thomas B.C."/>
            <person name="Singh A."/>
            <person name="Wilkins M.J."/>
            <person name="Karaoz U."/>
            <person name="Brodie E.L."/>
            <person name="Williams K.H."/>
            <person name="Hubbard S.S."/>
            <person name="Banfield J.F."/>
        </authorList>
    </citation>
    <scope>NUCLEOTIDE SEQUENCE [LARGE SCALE GENOMIC DNA]</scope>
</reference>